<proteinExistence type="inferred from homology"/>
<dbReference type="Gene3D" id="1.10.540.10">
    <property type="entry name" value="Acyl-CoA dehydrogenase/oxidase, N-terminal domain"/>
    <property type="match status" value="1"/>
</dbReference>
<dbReference type="InterPro" id="IPR037069">
    <property type="entry name" value="AcylCoA_DH/ox_N_sf"/>
</dbReference>
<comment type="similarity">
    <text evidence="2 10">Belongs to the acyl-CoA dehydrogenase family.</text>
</comment>
<evidence type="ECO:0000259" key="14">
    <source>
        <dbReference type="Pfam" id="PF12806"/>
    </source>
</evidence>
<dbReference type="PANTHER" id="PTHR42803">
    <property type="entry name" value="ACYL-COA DEHYDROGENASE"/>
    <property type="match status" value="1"/>
</dbReference>
<dbReference type="FunFam" id="2.40.110.10:FF:000031">
    <property type="entry name" value="Acyl-CoA dehydrogenase, putative"/>
    <property type="match status" value="1"/>
</dbReference>
<dbReference type="RefSeq" id="WP_154725317.1">
    <property type="nucleotide sequence ID" value="NZ_UXHF01000003.1"/>
</dbReference>
<evidence type="ECO:0000256" key="8">
    <source>
        <dbReference type="ARBA" id="ARBA00066694"/>
    </source>
</evidence>
<organism evidence="15 16">
    <name type="scientific">Brevundimonas mediterranea</name>
    <dbReference type="NCBI Taxonomy" id="74329"/>
    <lineage>
        <taxon>Bacteria</taxon>
        <taxon>Pseudomonadati</taxon>
        <taxon>Pseudomonadota</taxon>
        <taxon>Alphaproteobacteria</taxon>
        <taxon>Caulobacterales</taxon>
        <taxon>Caulobacteraceae</taxon>
        <taxon>Brevundimonas</taxon>
    </lineage>
</organism>
<keyword evidence="5 10" id="KW-0560">Oxidoreductase</keyword>
<dbReference type="SUPFAM" id="SSF47203">
    <property type="entry name" value="Acyl-CoA dehydrogenase C-terminal domain-like"/>
    <property type="match status" value="1"/>
</dbReference>
<dbReference type="Pfam" id="PF12806">
    <property type="entry name" value="Acyl-CoA_dh_C"/>
    <property type="match status" value="1"/>
</dbReference>
<keyword evidence="16" id="KW-1185">Reference proteome</keyword>
<evidence type="ECO:0000256" key="2">
    <source>
        <dbReference type="ARBA" id="ARBA00009347"/>
    </source>
</evidence>
<evidence type="ECO:0000256" key="5">
    <source>
        <dbReference type="ARBA" id="ARBA00023002"/>
    </source>
</evidence>
<comment type="cofactor">
    <cofactor evidence="1 10">
        <name>FAD</name>
        <dbReference type="ChEBI" id="CHEBI:57692"/>
    </cofactor>
</comment>
<dbReference type="GO" id="GO:0016627">
    <property type="term" value="F:oxidoreductase activity, acting on the CH-CH group of donors"/>
    <property type="evidence" value="ECO:0007669"/>
    <property type="project" value="InterPro"/>
</dbReference>
<dbReference type="Gene3D" id="1.20.140.10">
    <property type="entry name" value="Butyryl-CoA Dehydrogenase, subunit A, domain 3"/>
    <property type="match status" value="1"/>
</dbReference>
<evidence type="ECO:0000256" key="10">
    <source>
        <dbReference type="RuleBase" id="RU362125"/>
    </source>
</evidence>
<dbReference type="Proteomes" id="UP000289220">
    <property type="component" value="Unassembled WGS sequence"/>
</dbReference>
<evidence type="ECO:0000259" key="11">
    <source>
        <dbReference type="Pfam" id="PF00441"/>
    </source>
</evidence>
<evidence type="ECO:0000256" key="9">
    <source>
        <dbReference type="ARBA" id="ARBA00069043"/>
    </source>
</evidence>
<dbReference type="Gene3D" id="2.40.110.10">
    <property type="entry name" value="Butyryl-CoA Dehydrogenase, subunit A, domain 2"/>
    <property type="match status" value="1"/>
</dbReference>
<dbReference type="InterPro" id="IPR052166">
    <property type="entry name" value="Diverse_Acyl-CoA_DH"/>
</dbReference>
<sequence length="599" mass="64553">MTSYSAPLRDIRFVLHDMLDIESHYASIPAFAEVSADVADSVIEAAARFAENDLAPLNRIGDEEGCQFNDGVVTTPPGFKDAYAKFLELGFGALSAPVEYGGQGLPPSLGIVVGEMNGTANWSWGMYPGLSNGAIETIKAHGTEAQKQAYLPPMTTGRWTGTMCLTEAHAGSDLGLIRTKAEPRPDGAYAITGSKVFISAGEHDLAENIVHIVLARLPDAPKGTKGISLFVVPKYLAGADGGVGERNAVHCVGIEHKMGIRASATCSMNFEGATGYLIGPPNRGLQSMFTFMNAARVGTAVQGVCTAEGAFQGALHYARDRLAMRSLSGPKAPEEEADPIIVHPAVRSMLLTQKAFAEGGRVLVYWLATQIDIAEAAGTPDVRKQADDLMSLLTPIAKAFLTEMGCEAAKHGVQIYGGHGFIREWGMEQVVRDARISTLYEGTTEIQALDLLGRKVLQSQGELLKAFTKIIHKFCQANAEDPAMAEFVEPLAALNKAWGDISISIGMKAIMNRDEIGAAAVDYLYYSGYVTLAYIWAWTARTGLQKLQTAEGDAAFYQAKIQTAQFYYRRVLPRAQAHIEIIKGGREVIQQMDEAAFAF</sequence>
<dbReference type="AlphaFoldDB" id="A0A7Z8Y417"/>
<feature type="domain" description="Acyl-CoA dehydrogenase/oxidase C-terminal" evidence="11">
    <location>
        <begin position="282"/>
        <end position="450"/>
    </location>
</feature>
<evidence type="ECO:0000256" key="3">
    <source>
        <dbReference type="ARBA" id="ARBA00022630"/>
    </source>
</evidence>
<comment type="function">
    <text evidence="7">Involved in the assimilation of dimethylsulphoniopropionate (DMSP), an important compound in the fixation of carbon in marine phytoplankton, by mediating the conversion of 3-(methylthio)propanoyl-CoA (MMPA-CoA) to 3-(methylthio)acryloyl-CoA (MTA-CoA).</text>
</comment>
<dbReference type="EC" id="1.3.99.41" evidence="8"/>
<evidence type="ECO:0000256" key="1">
    <source>
        <dbReference type="ARBA" id="ARBA00001974"/>
    </source>
</evidence>
<feature type="domain" description="Acyl-CoA dehydrogenase/oxidase N-terminal" evidence="13">
    <location>
        <begin position="42"/>
        <end position="157"/>
    </location>
</feature>
<evidence type="ECO:0000259" key="13">
    <source>
        <dbReference type="Pfam" id="PF02771"/>
    </source>
</evidence>
<dbReference type="GO" id="GO:0050660">
    <property type="term" value="F:flavin adenine dinucleotide binding"/>
    <property type="evidence" value="ECO:0007669"/>
    <property type="project" value="InterPro"/>
</dbReference>
<dbReference type="EMBL" id="UXHF01000003">
    <property type="protein sequence ID" value="VDC50514.1"/>
    <property type="molecule type" value="Genomic_DNA"/>
</dbReference>
<evidence type="ECO:0000313" key="16">
    <source>
        <dbReference type="Proteomes" id="UP000289220"/>
    </source>
</evidence>
<evidence type="ECO:0000256" key="7">
    <source>
        <dbReference type="ARBA" id="ARBA00058683"/>
    </source>
</evidence>
<dbReference type="InterPro" id="IPR013786">
    <property type="entry name" value="AcylCoA_DH/ox_N"/>
</dbReference>
<dbReference type="InterPro" id="IPR009075">
    <property type="entry name" value="AcylCo_DH/oxidase_C"/>
</dbReference>
<reference evidence="15 16" key="1">
    <citation type="submission" date="2018-11" db="EMBL/GenBank/DDBJ databases">
        <authorList>
            <person name="Peiro R."/>
            <person name="Begona"/>
            <person name="Cbmso G."/>
            <person name="Lopez M."/>
            <person name="Gonzalez S."/>
            <person name="Sacristan E."/>
            <person name="Castillo E."/>
        </authorList>
    </citation>
    <scope>NUCLEOTIDE SEQUENCE [LARGE SCALE GENOMIC DNA]</scope>
    <source>
        <strain evidence="15">Brev_genome</strain>
    </source>
</reference>
<name>A0A7Z8Y417_9CAUL</name>
<dbReference type="InterPro" id="IPR025878">
    <property type="entry name" value="Acyl-CoA_dh-like_C_dom"/>
</dbReference>
<dbReference type="InterPro" id="IPR009100">
    <property type="entry name" value="AcylCoA_DH/oxidase_NM_dom_sf"/>
</dbReference>
<evidence type="ECO:0000313" key="15">
    <source>
        <dbReference type="EMBL" id="VDC50514.1"/>
    </source>
</evidence>
<dbReference type="SUPFAM" id="SSF56645">
    <property type="entry name" value="Acyl-CoA dehydrogenase NM domain-like"/>
    <property type="match status" value="1"/>
</dbReference>
<dbReference type="Pfam" id="PF00441">
    <property type="entry name" value="Acyl-CoA_dh_1"/>
    <property type="match status" value="1"/>
</dbReference>
<comment type="caution">
    <text evidence="15">The sequence shown here is derived from an EMBL/GenBank/DDBJ whole genome shotgun (WGS) entry which is preliminary data.</text>
</comment>
<evidence type="ECO:0000256" key="6">
    <source>
        <dbReference type="ARBA" id="ARBA00051388"/>
    </source>
</evidence>
<dbReference type="InterPro" id="IPR046373">
    <property type="entry name" value="Acyl-CoA_Oxase/DH_mid-dom_sf"/>
</dbReference>
<dbReference type="Pfam" id="PF02770">
    <property type="entry name" value="Acyl-CoA_dh_M"/>
    <property type="match status" value="1"/>
</dbReference>
<accession>A0A7Z8Y417</accession>
<evidence type="ECO:0000256" key="4">
    <source>
        <dbReference type="ARBA" id="ARBA00022827"/>
    </source>
</evidence>
<evidence type="ECO:0000259" key="12">
    <source>
        <dbReference type="Pfam" id="PF02770"/>
    </source>
</evidence>
<comment type="catalytic activity">
    <reaction evidence="6">
        <text>3-(methylsulfanyl)propanoyl-CoA + oxidized [electron-transfer flavoprotein] + H(+) = 3-(methylsulfanyl)acryloyl-CoA + reduced [electron-transfer flavoprotein]</text>
        <dbReference type="Rhea" id="RHEA:52612"/>
        <dbReference type="Rhea" id="RHEA-COMP:10685"/>
        <dbReference type="Rhea" id="RHEA-COMP:10686"/>
        <dbReference type="ChEBI" id="CHEBI:15378"/>
        <dbReference type="ChEBI" id="CHEBI:57692"/>
        <dbReference type="ChEBI" id="CHEBI:58307"/>
        <dbReference type="ChEBI" id="CHEBI:82815"/>
        <dbReference type="ChEBI" id="CHEBI:84994"/>
        <dbReference type="EC" id="1.3.99.41"/>
    </reaction>
    <physiologicalReaction direction="left-to-right" evidence="6">
        <dbReference type="Rhea" id="RHEA:52613"/>
    </physiologicalReaction>
</comment>
<feature type="domain" description="Acetyl-CoA dehydrogenase-like C-terminal" evidence="14">
    <location>
        <begin position="467"/>
        <end position="592"/>
    </location>
</feature>
<dbReference type="InterPro" id="IPR006091">
    <property type="entry name" value="Acyl-CoA_Oxase/DH_mid-dom"/>
</dbReference>
<dbReference type="Pfam" id="PF02771">
    <property type="entry name" value="Acyl-CoA_dh_N"/>
    <property type="match status" value="1"/>
</dbReference>
<keyword evidence="4 10" id="KW-0274">FAD</keyword>
<dbReference type="InterPro" id="IPR036250">
    <property type="entry name" value="AcylCo_DH-like_C"/>
</dbReference>
<feature type="domain" description="Acyl-CoA oxidase/dehydrogenase middle" evidence="12">
    <location>
        <begin position="163"/>
        <end position="271"/>
    </location>
</feature>
<keyword evidence="3 10" id="KW-0285">Flavoprotein</keyword>
<dbReference type="PANTHER" id="PTHR42803:SF1">
    <property type="entry name" value="BROAD-SPECIFICITY LINEAR ACYL-COA DEHYDROGENASE FADE5"/>
    <property type="match status" value="1"/>
</dbReference>
<gene>
    <name evidence="15" type="primary">dmdC_1</name>
    <name evidence="15" type="ORF">BREV_BREV_00261</name>
</gene>
<protein>
    <recommendedName>
        <fullName evidence="9">3-methylmercaptopropionyl-CoA dehydrogenase</fullName>
        <ecNumber evidence="8">1.3.99.41</ecNumber>
    </recommendedName>
</protein>